<accession>A0A5D2H5F3</accession>
<proteinExistence type="predicted"/>
<evidence type="ECO:0000313" key="2">
    <source>
        <dbReference type="Proteomes" id="UP000323506"/>
    </source>
</evidence>
<keyword evidence="2" id="KW-1185">Reference proteome</keyword>
<gene>
    <name evidence="1" type="ORF">ES288_A03G167500v1</name>
</gene>
<name>A0A5D2H5F3_GOSDA</name>
<dbReference type="EMBL" id="CM017690">
    <property type="protein sequence ID" value="TYH25421.1"/>
    <property type="molecule type" value="Genomic_DNA"/>
</dbReference>
<protein>
    <submittedName>
        <fullName evidence="1">Uncharacterized protein</fullName>
    </submittedName>
</protein>
<sequence>MFIWELLKSSPAICNGDGSSFGDSNVCSTVASFSMAVM</sequence>
<evidence type="ECO:0000313" key="1">
    <source>
        <dbReference type="EMBL" id="TYH25421.1"/>
    </source>
</evidence>
<dbReference type="Proteomes" id="UP000323506">
    <property type="component" value="Chromosome A03"/>
</dbReference>
<dbReference type="AlphaFoldDB" id="A0A5D2H5F3"/>
<reference evidence="1 2" key="1">
    <citation type="submission" date="2019-06" db="EMBL/GenBank/DDBJ databases">
        <title>WGS assembly of Gossypium darwinii.</title>
        <authorList>
            <person name="Chen Z.J."/>
            <person name="Sreedasyam A."/>
            <person name="Ando A."/>
            <person name="Song Q."/>
            <person name="De L."/>
            <person name="Hulse-Kemp A."/>
            <person name="Ding M."/>
            <person name="Ye W."/>
            <person name="Kirkbride R."/>
            <person name="Jenkins J."/>
            <person name="Plott C."/>
            <person name="Lovell J."/>
            <person name="Lin Y.-M."/>
            <person name="Vaughn R."/>
            <person name="Liu B."/>
            <person name="Li W."/>
            <person name="Simpson S."/>
            <person name="Scheffler B."/>
            <person name="Saski C."/>
            <person name="Grover C."/>
            <person name="Hu G."/>
            <person name="Conover J."/>
            <person name="Carlson J."/>
            <person name="Shu S."/>
            <person name="Boston L."/>
            <person name="Williams M."/>
            <person name="Peterson D."/>
            <person name="Mcgee K."/>
            <person name="Jones D."/>
            <person name="Wendel J."/>
            <person name="Stelly D."/>
            <person name="Grimwood J."/>
            <person name="Schmutz J."/>
        </authorList>
    </citation>
    <scope>NUCLEOTIDE SEQUENCE [LARGE SCALE GENOMIC DNA]</scope>
    <source>
        <strain evidence="1">1808015.09</strain>
    </source>
</reference>
<organism evidence="1 2">
    <name type="scientific">Gossypium darwinii</name>
    <name type="common">Darwin's cotton</name>
    <name type="synonym">Gossypium barbadense var. darwinii</name>
    <dbReference type="NCBI Taxonomy" id="34276"/>
    <lineage>
        <taxon>Eukaryota</taxon>
        <taxon>Viridiplantae</taxon>
        <taxon>Streptophyta</taxon>
        <taxon>Embryophyta</taxon>
        <taxon>Tracheophyta</taxon>
        <taxon>Spermatophyta</taxon>
        <taxon>Magnoliopsida</taxon>
        <taxon>eudicotyledons</taxon>
        <taxon>Gunneridae</taxon>
        <taxon>Pentapetalae</taxon>
        <taxon>rosids</taxon>
        <taxon>malvids</taxon>
        <taxon>Malvales</taxon>
        <taxon>Malvaceae</taxon>
        <taxon>Malvoideae</taxon>
        <taxon>Gossypium</taxon>
    </lineage>
</organism>